<dbReference type="AlphaFoldDB" id="A0A9Q1ZCX9"/>
<dbReference type="InterPro" id="IPR001117">
    <property type="entry name" value="Cu-oxidase_2nd"/>
</dbReference>
<evidence type="ECO:0000313" key="9">
    <source>
        <dbReference type="Proteomes" id="UP000037540"/>
    </source>
</evidence>
<dbReference type="FunFam" id="2.60.40.420:FF:000081">
    <property type="entry name" value="Spore coat protein A"/>
    <property type="match status" value="1"/>
</dbReference>
<dbReference type="CDD" id="cd13844">
    <property type="entry name" value="CuRO_1_BOD_CotA_like"/>
    <property type="match status" value="1"/>
</dbReference>
<feature type="domain" description="Plastocyanin-like" evidence="5">
    <location>
        <begin position="293"/>
        <end position="362"/>
    </location>
</feature>
<sequence>MNIRGDTLNEILDPNTIPKYVEQLPIPKVFVPQLLKNPNTCMVTGQYYYVTASEFTQQLLPRCFPKTTVWGYGGKVKDCLTGQIYCNYRSYPGPTFEATRGVPINVQWVNNLTGYDPLAVDPTLHWADPNEIGMIKPQDVPPFPPGLPEAQYPIPLVTHVHGGEVCSTFDGHPEAWFTSNEKLIGPQFGTSLYQYLNTQPSTTLWYHDHTLGLTRTSVYMGLAGFYIIRDKNNPLDKLGCILPDRKHEIPLVIQDHTFNTDGTLYFPNVGDNPDIHPYWQPEFFGNTISVNGMTWPNLNVEQTMYRFRMLNGANARFFTLKFSNNMSFLQIGSDGGYFEQPVKLKELTLAPAQRADVLIDFSYLKSGTKIVLTNSANAPFSSIQAPNPETVGQVMQFTVKECYKPFKLVLPKKLNNIPMLVPDRPKRVLTLVEIRGPGGPVQMLLDGQKWIAPITETPLVGSTELWELVNLTVDTHPIHLHLVQFQLQDRQEFDSNKYNFDWLKLNGPLPLKNPTKVIDPGSYLQGAPIPPDPNEKGWMDTVRAYPGKVTRILVRFTPIDADPSQVEPGKNLYHFDPQEGPGYVWHCHILDHEDNEMMRPMIVMNKQMHNTNQKL</sequence>
<dbReference type="InterPro" id="IPR008972">
    <property type="entry name" value="Cupredoxin"/>
</dbReference>
<comment type="caution">
    <text evidence="8">The sequence shown here is derived from an EMBL/GenBank/DDBJ whole genome shotgun (WGS) entry which is preliminary data.</text>
</comment>
<name>A0A9Q1ZCX9_CLOBO</name>
<protein>
    <submittedName>
        <fullName evidence="8">Copper oxidase</fullName>
    </submittedName>
</protein>
<dbReference type="InterPro" id="IPR011707">
    <property type="entry name" value="Cu-oxidase-like_N"/>
</dbReference>
<reference evidence="8 9" key="1">
    <citation type="submission" date="2015-07" db="EMBL/GenBank/DDBJ databases">
        <title>Draft genome sequences of 17 French Clostridium botulinum group III.</title>
        <authorList>
            <person name="Woudstra C."/>
            <person name="Le Marechal C."/>
            <person name="Souillard R."/>
            <person name="Bayon-Auboyer M.-H."/>
            <person name="Dessouter D."/>
            <person name="Fach P."/>
        </authorList>
    </citation>
    <scope>NUCLEOTIDE SEQUENCE [LARGE SCALE GENOMIC DNA]</scope>
    <source>
        <strain evidence="8 9">12LNRI-CD</strain>
    </source>
</reference>
<evidence type="ECO:0000256" key="3">
    <source>
        <dbReference type="ARBA" id="ARBA00023002"/>
    </source>
</evidence>
<dbReference type="InterPro" id="IPR011706">
    <property type="entry name" value="Cu-oxidase_C"/>
</dbReference>
<dbReference type="Pfam" id="PF07731">
    <property type="entry name" value="Cu-oxidase_2"/>
    <property type="match status" value="1"/>
</dbReference>
<evidence type="ECO:0000256" key="1">
    <source>
        <dbReference type="ARBA" id="ARBA00010609"/>
    </source>
</evidence>
<evidence type="ECO:0000259" key="7">
    <source>
        <dbReference type="Pfam" id="PF07732"/>
    </source>
</evidence>
<dbReference type="GO" id="GO:0005507">
    <property type="term" value="F:copper ion binding"/>
    <property type="evidence" value="ECO:0007669"/>
    <property type="project" value="InterPro"/>
</dbReference>
<evidence type="ECO:0000259" key="6">
    <source>
        <dbReference type="Pfam" id="PF07731"/>
    </source>
</evidence>
<comment type="similarity">
    <text evidence="1">Belongs to the multicopper oxidase family.</text>
</comment>
<proteinExistence type="inferred from homology"/>
<dbReference type="OrthoDB" id="9757546at2"/>
<keyword evidence="3" id="KW-0560">Oxidoreductase</keyword>
<evidence type="ECO:0000259" key="5">
    <source>
        <dbReference type="Pfam" id="PF00394"/>
    </source>
</evidence>
<dbReference type="CDD" id="cd13868">
    <property type="entry name" value="CuRO_2_CotA_like"/>
    <property type="match status" value="1"/>
</dbReference>
<accession>A0A9Q1ZCX9</accession>
<dbReference type="RefSeq" id="WP_013724810.1">
    <property type="nucleotide sequence ID" value="NZ_LGVO01000005.1"/>
</dbReference>
<feature type="domain" description="Plastocyanin-like" evidence="6">
    <location>
        <begin position="461"/>
        <end position="606"/>
    </location>
</feature>
<dbReference type="Gene3D" id="2.60.40.420">
    <property type="entry name" value="Cupredoxins - blue copper proteins"/>
    <property type="match status" value="3"/>
</dbReference>
<dbReference type="PANTHER" id="PTHR48267:SF1">
    <property type="entry name" value="BILIRUBIN OXIDASE"/>
    <property type="match status" value="1"/>
</dbReference>
<keyword evidence="4" id="KW-0186">Copper</keyword>
<dbReference type="EMBL" id="LGVR01000010">
    <property type="protein sequence ID" value="KOA89653.1"/>
    <property type="molecule type" value="Genomic_DNA"/>
</dbReference>
<dbReference type="GO" id="GO:0016491">
    <property type="term" value="F:oxidoreductase activity"/>
    <property type="evidence" value="ECO:0007669"/>
    <property type="project" value="UniProtKB-KW"/>
</dbReference>
<dbReference type="Pfam" id="PF07732">
    <property type="entry name" value="Cu-oxidase_3"/>
    <property type="match status" value="1"/>
</dbReference>
<gene>
    <name evidence="8" type="ORF">ADU74_03330</name>
</gene>
<feature type="domain" description="Plastocyanin-like" evidence="7">
    <location>
        <begin position="157"/>
        <end position="232"/>
    </location>
</feature>
<dbReference type="InterPro" id="IPR045087">
    <property type="entry name" value="Cu-oxidase_fam"/>
</dbReference>
<evidence type="ECO:0000313" key="8">
    <source>
        <dbReference type="EMBL" id="KOA89653.1"/>
    </source>
</evidence>
<dbReference type="PANTHER" id="PTHR48267">
    <property type="entry name" value="CUPREDOXIN SUPERFAMILY PROTEIN"/>
    <property type="match status" value="1"/>
</dbReference>
<dbReference type="Proteomes" id="UP000037540">
    <property type="component" value="Unassembled WGS sequence"/>
</dbReference>
<dbReference type="SUPFAM" id="SSF49503">
    <property type="entry name" value="Cupredoxins"/>
    <property type="match status" value="3"/>
</dbReference>
<evidence type="ECO:0000256" key="2">
    <source>
        <dbReference type="ARBA" id="ARBA00022723"/>
    </source>
</evidence>
<evidence type="ECO:0000256" key="4">
    <source>
        <dbReference type="ARBA" id="ARBA00023008"/>
    </source>
</evidence>
<organism evidence="8 9">
    <name type="scientific">Clostridium botulinum</name>
    <dbReference type="NCBI Taxonomy" id="1491"/>
    <lineage>
        <taxon>Bacteria</taxon>
        <taxon>Bacillati</taxon>
        <taxon>Bacillota</taxon>
        <taxon>Clostridia</taxon>
        <taxon>Eubacteriales</taxon>
        <taxon>Clostridiaceae</taxon>
        <taxon>Clostridium</taxon>
    </lineage>
</organism>
<dbReference type="CDD" id="cd13891">
    <property type="entry name" value="CuRO_3_CotA_like"/>
    <property type="match status" value="1"/>
</dbReference>
<keyword evidence="2" id="KW-0479">Metal-binding</keyword>
<dbReference type="Pfam" id="PF00394">
    <property type="entry name" value="Cu-oxidase"/>
    <property type="match status" value="1"/>
</dbReference>